<dbReference type="PATRIC" id="fig|68170.10.peg.8711"/>
<keyword evidence="1" id="KW-0813">Transport</keyword>
<keyword evidence="6" id="KW-1185">Reference proteome</keyword>
<gene>
    <name evidence="5" type="ORF">UK23_33585</name>
</gene>
<proteinExistence type="predicted"/>
<dbReference type="InterPro" id="IPR027417">
    <property type="entry name" value="P-loop_NTPase"/>
</dbReference>
<sequence length="259" mass="28398">MKVVADGVRVRIGDAVILERADFEAESGRITGIIGPNGSGKSTLLRCLYRALKPTAGNVYIGPDDVWRSSARQAGLRTAVVAQDHDLDNDYSVLEVVTMGRNPHKRVLDRETGSDRRIVDNALDRVRMRWASDRIFATLSGGERQRVLVARALTQQAPVLLLDEPTNHLDVGAQLELLDLVRDLELTTVAALHDLDHATTYCDRLILVHDGQVVTSGPPDEVLTPERVAKVFGVESAIVPHPLTGRPHFVTASRVTTPR</sequence>
<dbReference type="SMART" id="SM00382">
    <property type="entry name" value="AAA"/>
    <property type="match status" value="1"/>
</dbReference>
<name>A0A0F0GN60_LENAE</name>
<dbReference type="InterPro" id="IPR003593">
    <property type="entry name" value="AAA+_ATPase"/>
</dbReference>
<evidence type="ECO:0000256" key="2">
    <source>
        <dbReference type="ARBA" id="ARBA00022741"/>
    </source>
</evidence>
<organism evidence="5 6">
    <name type="scientific">Lentzea aerocolonigenes</name>
    <name type="common">Lechevalieria aerocolonigenes</name>
    <name type="synonym">Saccharothrix aerocolonigenes</name>
    <dbReference type="NCBI Taxonomy" id="68170"/>
    <lineage>
        <taxon>Bacteria</taxon>
        <taxon>Bacillati</taxon>
        <taxon>Actinomycetota</taxon>
        <taxon>Actinomycetes</taxon>
        <taxon>Pseudonocardiales</taxon>
        <taxon>Pseudonocardiaceae</taxon>
        <taxon>Lentzea</taxon>
    </lineage>
</organism>
<dbReference type="RefSeq" id="WP_045315757.1">
    <property type="nucleotide sequence ID" value="NZ_JYJG01000294.1"/>
</dbReference>
<dbReference type="PROSITE" id="PS00211">
    <property type="entry name" value="ABC_TRANSPORTER_1"/>
    <property type="match status" value="1"/>
</dbReference>
<dbReference type="SUPFAM" id="SSF52540">
    <property type="entry name" value="P-loop containing nucleoside triphosphate hydrolases"/>
    <property type="match status" value="1"/>
</dbReference>
<reference evidence="5 6" key="1">
    <citation type="submission" date="2015-02" db="EMBL/GenBank/DDBJ databases">
        <authorList>
            <person name="Ju K.-S."/>
            <person name="Doroghazi J.R."/>
            <person name="Metcalf W."/>
        </authorList>
    </citation>
    <scope>NUCLEOTIDE SEQUENCE [LARGE SCALE GENOMIC DNA]</scope>
    <source>
        <strain evidence="5 6">NRRL B-16140</strain>
    </source>
</reference>
<dbReference type="PANTHER" id="PTHR42794:SF2">
    <property type="entry name" value="ABC TRANSPORTER ATP-BINDING PROTEIN"/>
    <property type="match status" value="1"/>
</dbReference>
<comment type="caution">
    <text evidence="5">The sequence shown here is derived from an EMBL/GenBank/DDBJ whole genome shotgun (WGS) entry which is preliminary data.</text>
</comment>
<dbReference type="AlphaFoldDB" id="A0A0F0GN60"/>
<dbReference type="CDD" id="cd03214">
    <property type="entry name" value="ABC_Iron-Siderophores_B12_Hemin"/>
    <property type="match status" value="1"/>
</dbReference>
<dbReference type="FunFam" id="3.40.50.300:FF:000134">
    <property type="entry name" value="Iron-enterobactin ABC transporter ATP-binding protein"/>
    <property type="match status" value="1"/>
</dbReference>
<evidence type="ECO:0000259" key="4">
    <source>
        <dbReference type="PROSITE" id="PS50893"/>
    </source>
</evidence>
<dbReference type="EMBL" id="JYJG01000294">
    <property type="protein sequence ID" value="KJK43377.1"/>
    <property type="molecule type" value="Genomic_DNA"/>
</dbReference>
<dbReference type="Proteomes" id="UP000033393">
    <property type="component" value="Unassembled WGS sequence"/>
</dbReference>
<feature type="domain" description="ABC transporter" evidence="4">
    <location>
        <begin position="3"/>
        <end position="235"/>
    </location>
</feature>
<evidence type="ECO:0000256" key="1">
    <source>
        <dbReference type="ARBA" id="ARBA00022448"/>
    </source>
</evidence>
<evidence type="ECO:0000256" key="3">
    <source>
        <dbReference type="ARBA" id="ARBA00022840"/>
    </source>
</evidence>
<dbReference type="InterPro" id="IPR003439">
    <property type="entry name" value="ABC_transporter-like_ATP-bd"/>
</dbReference>
<dbReference type="Pfam" id="PF00005">
    <property type="entry name" value="ABC_tran"/>
    <property type="match status" value="1"/>
</dbReference>
<keyword evidence="2" id="KW-0547">Nucleotide-binding</keyword>
<dbReference type="InterPro" id="IPR017871">
    <property type="entry name" value="ABC_transporter-like_CS"/>
</dbReference>
<dbReference type="OrthoDB" id="4131at2"/>
<dbReference type="Gene3D" id="3.40.50.300">
    <property type="entry name" value="P-loop containing nucleotide triphosphate hydrolases"/>
    <property type="match status" value="1"/>
</dbReference>
<evidence type="ECO:0000313" key="6">
    <source>
        <dbReference type="Proteomes" id="UP000033393"/>
    </source>
</evidence>
<keyword evidence="3 5" id="KW-0067">ATP-binding</keyword>
<dbReference type="GO" id="GO:0005524">
    <property type="term" value="F:ATP binding"/>
    <property type="evidence" value="ECO:0007669"/>
    <property type="project" value="UniProtKB-KW"/>
</dbReference>
<evidence type="ECO:0000313" key="5">
    <source>
        <dbReference type="EMBL" id="KJK43377.1"/>
    </source>
</evidence>
<protein>
    <submittedName>
        <fullName evidence="5">ABC transporter ATP-binding protein</fullName>
    </submittedName>
</protein>
<dbReference type="PROSITE" id="PS50893">
    <property type="entry name" value="ABC_TRANSPORTER_2"/>
    <property type="match status" value="1"/>
</dbReference>
<dbReference type="GO" id="GO:0016887">
    <property type="term" value="F:ATP hydrolysis activity"/>
    <property type="evidence" value="ECO:0007669"/>
    <property type="project" value="InterPro"/>
</dbReference>
<dbReference type="PANTHER" id="PTHR42794">
    <property type="entry name" value="HEMIN IMPORT ATP-BINDING PROTEIN HMUV"/>
    <property type="match status" value="1"/>
</dbReference>
<accession>A0A0F0GN60</accession>